<evidence type="ECO:0000313" key="1">
    <source>
        <dbReference type="EMBL" id="MQL49908.1"/>
    </source>
</evidence>
<gene>
    <name evidence="1" type="ORF">GEA64_18925</name>
</gene>
<dbReference type="AlphaFoldDB" id="A0A7C9LD89"/>
<proteinExistence type="predicted"/>
<sequence length="118" mass="13659">MWEVITTGVFDVWYNEQSEELQDDILAALEILGEYGPQLGRPYVDTLYGSKFPNMKELRIQHAGNPVRALFAFDPYRNAIVLCAGDKTGLNEKRFYKDMIKLADAEFKKHLEELRTKN</sequence>
<dbReference type="EMBL" id="WHZZ01000010">
    <property type="protein sequence ID" value="MQL49908.1"/>
    <property type="molecule type" value="Genomic_DNA"/>
</dbReference>
<comment type="caution">
    <text evidence="1">The sequence shown here is derived from an EMBL/GenBank/DDBJ whole genome shotgun (WGS) entry which is preliminary data.</text>
</comment>
<dbReference type="RefSeq" id="WP_152963715.1">
    <property type="nucleotide sequence ID" value="NZ_CAWOZU010000001.1"/>
</dbReference>
<evidence type="ECO:0000313" key="2">
    <source>
        <dbReference type="Proteomes" id="UP000481739"/>
    </source>
</evidence>
<protein>
    <submittedName>
        <fullName evidence="1">Type II toxin-antitoxin system RelE/ParE family toxin</fullName>
    </submittedName>
</protein>
<dbReference type="InterPro" id="IPR009241">
    <property type="entry name" value="HigB-like"/>
</dbReference>
<organism evidence="1 2">
    <name type="scientific">Photorhabdus khanii</name>
    <dbReference type="NCBI Taxonomy" id="1004150"/>
    <lineage>
        <taxon>Bacteria</taxon>
        <taxon>Pseudomonadati</taxon>
        <taxon>Pseudomonadota</taxon>
        <taxon>Gammaproteobacteria</taxon>
        <taxon>Enterobacterales</taxon>
        <taxon>Morganellaceae</taxon>
        <taxon>Photorhabdus</taxon>
    </lineage>
</organism>
<dbReference type="Proteomes" id="UP000481739">
    <property type="component" value="Unassembled WGS sequence"/>
</dbReference>
<dbReference type="Pfam" id="PF05973">
    <property type="entry name" value="Gp49"/>
    <property type="match status" value="1"/>
</dbReference>
<reference evidence="1 2" key="1">
    <citation type="journal article" date="2019" name="Nature">
        <title>A new antibiotic selectively kills Gram-negative pathogens.</title>
        <authorList>
            <person name="Imai Y."/>
            <person name="Meyer K.J."/>
            <person name="Iinishi A."/>
            <person name="Favre-Godal Q."/>
            <person name="Green R."/>
            <person name="Manuse S."/>
            <person name="Caboni M."/>
            <person name="Mori M."/>
            <person name="Niles S."/>
            <person name="Ghiglieri M."/>
            <person name="Honrao C."/>
            <person name="Ma X."/>
            <person name="Guo J.J."/>
            <person name="Makriyannis A."/>
            <person name="Linares-Otoya L."/>
            <person name="Boehringer N."/>
            <person name="Wuisan Z.G."/>
            <person name="Kaur H."/>
            <person name="Wu R."/>
            <person name="Mateus A."/>
            <person name="Typas A."/>
            <person name="Savitski M.M."/>
            <person name="Espinoza J.L."/>
            <person name="O'Rourke A."/>
            <person name="Nelson K.E."/>
            <person name="Hiller S."/>
            <person name="Noinaj N."/>
            <person name="Schaeberle T.F."/>
            <person name="D'Onofrio A."/>
            <person name="Lewis K."/>
        </authorList>
    </citation>
    <scope>NUCLEOTIDE SEQUENCE [LARGE SCALE GENOMIC DNA]</scope>
    <source>
        <strain evidence="1 2">HGB 1456</strain>
    </source>
</reference>
<accession>A0A7C9LD89</accession>
<name>A0A7C9LD89_9GAMM</name>